<proteinExistence type="predicted"/>
<keyword evidence="2" id="KW-1185">Reference proteome</keyword>
<name>A0ACB5T1Z9_AMBMO</name>
<gene>
    <name evidence="1" type="ORF">Amon02_000386500</name>
</gene>
<evidence type="ECO:0000313" key="1">
    <source>
        <dbReference type="EMBL" id="GME79292.1"/>
    </source>
</evidence>
<reference evidence="1" key="1">
    <citation type="submission" date="2023-04" db="EMBL/GenBank/DDBJ databases">
        <title>Ambrosiozyma monospora NBRC 10751.</title>
        <authorList>
            <person name="Ichikawa N."/>
            <person name="Sato H."/>
            <person name="Tonouchi N."/>
        </authorList>
    </citation>
    <scope>NUCLEOTIDE SEQUENCE</scope>
    <source>
        <strain evidence="1">NBRC 10751</strain>
    </source>
</reference>
<protein>
    <submittedName>
        <fullName evidence="1">Unnamed protein product</fullName>
    </submittedName>
</protein>
<dbReference type="EMBL" id="BSXS01002533">
    <property type="protein sequence ID" value="GME79292.1"/>
    <property type="molecule type" value="Genomic_DNA"/>
</dbReference>
<accession>A0ACB5T1Z9</accession>
<evidence type="ECO:0000313" key="2">
    <source>
        <dbReference type="Proteomes" id="UP001165064"/>
    </source>
</evidence>
<organism evidence="1 2">
    <name type="scientific">Ambrosiozyma monospora</name>
    <name type="common">Yeast</name>
    <name type="synonym">Endomycopsis monosporus</name>
    <dbReference type="NCBI Taxonomy" id="43982"/>
    <lineage>
        <taxon>Eukaryota</taxon>
        <taxon>Fungi</taxon>
        <taxon>Dikarya</taxon>
        <taxon>Ascomycota</taxon>
        <taxon>Saccharomycotina</taxon>
        <taxon>Pichiomycetes</taxon>
        <taxon>Pichiales</taxon>
        <taxon>Pichiaceae</taxon>
        <taxon>Ambrosiozyma</taxon>
    </lineage>
</organism>
<sequence>MKVITAFRPEFSGVAKFFSIFQVGPKKVKFLSIYSRQNLNKSVEDLSIHQIEKLVKNADLKVDTEKANFAHQKGKFKGKFNKSKASTKGKGKTNGLICFNCGELGHMAHNCKKPKKCLEKGYC</sequence>
<comment type="caution">
    <text evidence="1">The sequence shown here is derived from an EMBL/GenBank/DDBJ whole genome shotgun (WGS) entry which is preliminary data.</text>
</comment>
<dbReference type="Proteomes" id="UP001165064">
    <property type="component" value="Unassembled WGS sequence"/>
</dbReference>